<keyword evidence="4" id="KW-1185">Reference proteome</keyword>
<gene>
    <name evidence="3" type="ORF">SAMN05192564_102202</name>
</gene>
<dbReference type="EMBL" id="FNRQ01000002">
    <property type="protein sequence ID" value="SEA57236.1"/>
    <property type="molecule type" value="Genomic_DNA"/>
</dbReference>
<dbReference type="Proteomes" id="UP000198638">
    <property type="component" value="Unassembled WGS sequence"/>
</dbReference>
<protein>
    <submittedName>
        <fullName evidence="3">Addiction module antidote protein, HigA family</fullName>
    </submittedName>
</protein>
<dbReference type="AlphaFoldDB" id="A0A1H4CA50"/>
<dbReference type="PROSITE" id="PS50943">
    <property type="entry name" value="HTH_CROC1"/>
    <property type="match status" value="1"/>
</dbReference>
<dbReference type="SUPFAM" id="SSF47413">
    <property type="entry name" value="lambda repressor-like DNA-binding domains"/>
    <property type="match status" value="1"/>
</dbReference>
<dbReference type="InterPro" id="IPR001387">
    <property type="entry name" value="Cro/C1-type_HTH"/>
</dbReference>
<dbReference type="PANTHER" id="PTHR36924:SF1">
    <property type="entry name" value="ANTITOXIN HIGA-1"/>
    <property type="match status" value="1"/>
</dbReference>
<dbReference type="InterPro" id="IPR013430">
    <property type="entry name" value="Toxin_antidote_HigA"/>
</dbReference>
<evidence type="ECO:0000313" key="4">
    <source>
        <dbReference type="Proteomes" id="UP000198638"/>
    </source>
</evidence>
<dbReference type="GO" id="GO:0003677">
    <property type="term" value="F:DNA binding"/>
    <property type="evidence" value="ECO:0007669"/>
    <property type="project" value="UniProtKB-KW"/>
</dbReference>
<proteinExistence type="predicted"/>
<evidence type="ECO:0000256" key="1">
    <source>
        <dbReference type="ARBA" id="ARBA00023125"/>
    </source>
</evidence>
<dbReference type="PANTHER" id="PTHR36924">
    <property type="entry name" value="ANTITOXIN HIGA-1"/>
    <property type="match status" value="1"/>
</dbReference>
<dbReference type="Gene3D" id="1.10.260.40">
    <property type="entry name" value="lambda repressor-like DNA-binding domains"/>
    <property type="match status" value="1"/>
</dbReference>
<dbReference type="RefSeq" id="WP_090531634.1">
    <property type="nucleotide sequence ID" value="NZ_FNRQ01000002.1"/>
</dbReference>
<dbReference type="SMART" id="SM00530">
    <property type="entry name" value="HTH_XRE"/>
    <property type="match status" value="1"/>
</dbReference>
<dbReference type="Pfam" id="PF01381">
    <property type="entry name" value="HTH_3"/>
    <property type="match status" value="1"/>
</dbReference>
<evidence type="ECO:0000313" key="3">
    <source>
        <dbReference type="EMBL" id="SEA57236.1"/>
    </source>
</evidence>
<dbReference type="InterPro" id="IPR010982">
    <property type="entry name" value="Lambda_DNA-bd_dom_sf"/>
</dbReference>
<keyword evidence="1" id="KW-0238">DNA-binding</keyword>
<name>A0A1H4CA50_9BURK</name>
<accession>A0A1H4CA50</accession>
<dbReference type="OrthoDB" id="5297543at2"/>
<feature type="domain" description="HTH cro/C1-type" evidence="2">
    <location>
        <begin position="23"/>
        <end position="68"/>
    </location>
</feature>
<sequence>MPREIPYPHPGEILSEEFLLPMGISAYRLAKDIGVTQQRIGEIVAGHRSVTVDTGLRLSRYFGTSDEFWTGLQLDYDTAHMKDELARQLDAIHRYEPESA</sequence>
<dbReference type="STRING" id="83784.SAMN05192564_102202"/>
<organism evidence="3 4">
    <name type="scientific">Paraburkholderia sartisoli</name>
    <dbReference type="NCBI Taxonomy" id="83784"/>
    <lineage>
        <taxon>Bacteria</taxon>
        <taxon>Pseudomonadati</taxon>
        <taxon>Pseudomonadota</taxon>
        <taxon>Betaproteobacteria</taxon>
        <taxon>Burkholderiales</taxon>
        <taxon>Burkholderiaceae</taxon>
        <taxon>Paraburkholderia</taxon>
    </lineage>
</organism>
<dbReference type="CDD" id="cd00093">
    <property type="entry name" value="HTH_XRE"/>
    <property type="match status" value="1"/>
</dbReference>
<dbReference type="NCBIfam" id="TIGR02607">
    <property type="entry name" value="antidote_HigA"/>
    <property type="match status" value="1"/>
</dbReference>
<reference evidence="4" key="1">
    <citation type="submission" date="2016-10" db="EMBL/GenBank/DDBJ databases">
        <authorList>
            <person name="Varghese N."/>
            <person name="Submissions S."/>
        </authorList>
    </citation>
    <scope>NUCLEOTIDE SEQUENCE [LARGE SCALE GENOMIC DNA]</scope>
    <source>
        <strain evidence="4">LMG 24000</strain>
    </source>
</reference>
<evidence type="ECO:0000259" key="2">
    <source>
        <dbReference type="PROSITE" id="PS50943"/>
    </source>
</evidence>